<evidence type="ECO:0000256" key="2">
    <source>
        <dbReference type="SAM" id="SignalP"/>
    </source>
</evidence>
<accession>A0A2M4DAB4</accession>
<evidence type="ECO:0000313" key="3">
    <source>
        <dbReference type="EMBL" id="MBW74477.1"/>
    </source>
</evidence>
<keyword evidence="2" id="KW-0732">Signal</keyword>
<evidence type="ECO:0000256" key="1">
    <source>
        <dbReference type="SAM" id="MobiDB-lite"/>
    </source>
</evidence>
<reference evidence="3" key="1">
    <citation type="submission" date="2018-01" db="EMBL/GenBank/DDBJ databases">
        <title>An insight into the sialome of Amazonian anophelines.</title>
        <authorList>
            <person name="Ribeiro J.M."/>
            <person name="Scarpassa V."/>
            <person name="Calvo E."/>
        </authorList>
    </citation>
    <scope>NUCLEOTIDE SEQUENCE</scope>
</reference>
<organism evidence="3">
    <name type="scientific">Anopheles darlingi</name>
    <name type="common">Mosquito</name>
    <dbReference type="NCBI Taxonomy" id="43151"/>
    <lineage>
        <taxon>Eukaryota</taxon>
        <taxon>Metazoa</taxon>
        <taxon>Ecdysozoa</taxon>
        <taxon>Arthropoda</taxon>
        <taxon>Hexapoda</taxon>
        <taxon>Insecta</taxon>
        <taxon>Pterygota</taxon>
        <taxon>Neoptera</taxon>
        <taxon>Endopterygota</taxon>
        <taxon>Diptera</taxon>
        <taxon>Nematocera</taxon>
        <taxon>Culicoidea</taxon>
        <taxon>Culicidae</taxon>
        <taxon>Anophelinae</taxon>
        <taxon>Anopheles</taxon>
    </lineage>
</organism>
<dbReference type="AlphaFoldDB" id="A0A2M4DAB4"/>
<feature type="region of interest" description="Disordered" evidence="1">
    <location>
        <begin position="29"/>
        <end position="67"/>
    </location>
</feature>
<dbReference type="EMBL" id="GGFL01010299">
    <property type="protein sequence ID" value="MBW74477.1"/>
    <property type="molecule type" value="Transcribed_RNA"/>
</dbReference>
<sequence length="67" mass="7251">MLSLFFSLSIALVLVVVRSYAIVLCQCSGKSNRRDPARPAQASIGGTDTLSQDGEPAHQTHREHSAR</sequence>
<feature type="chain" id="PRO_5014934737" evidence="2">
    <location>
        <begin position="22"/>
        <end position="67"/>
    </location>
</feature>
<feature type="compositionally biased region" description="Basic and acidic residues" evidence="1">
    <location>
        <begin position="55"/>
        <end position="67"/>
    </location>
</feature>
<feature type="signal peptide" evidence="2">
    <location>
        <begin position="1"/>
        <end position="21"/>
    </location>
</feature>
<protein>
    <submittedName>
        <fullName evidence="3">Putative secreted protein</fullName>
    </submittedName>
</protein>
<proteinExistence type="predicted"/>
<name>A0A2M4DAB4_ANODA</name>